<name>A0A928VNK7_9CYAN</name>
<dbReference type="InterPro" id="IPR029044">
    <property type="entry name" value="Nucleotide-diphossugar_trans"/>
</dbReference>
<dbReference type="RefSeq" id="WP_264325724.1">
    <property type="nucleotide sequence ID" value="NZ_JADEXQ010000047.1"/>
</dbReference>
<sequence>MKLSVIIPCYNEIKTIEQVIVAVKASPIQPLEIIVVDDASTDGTRDLLSSTIVNQVDQVLYHRQNKGKGAALRTGFQAATGDVVVVQDADLEYDPQEYGLLMEPIIHGQADVVFGSRFQGSRPHRVVYYWHMVGNRILTTLSNMFTNLNLSDMETCYKAFRREVIQSVDIEENRFGFEPEITAKVAKMECRIYEVGISYYGRTYDEGKKIGWKDGFRAIFCIVKYNLFRSRKQYRNRHLKYLASDTSATQPPSNLVGSNGSTY</sequence>
<gene>
    <name evidence="2" type="ORF">IQ266_14265</name>
</gene>
<proteinExistence type="predicted"/>
<organism evidence="2 3">
    <name type="scientific">Romeriopsis navalis LEGE 11480</name>
    <dbReference type="NCBI Taxonomy" id="2777977"/>
    <lineage>
        <taxon>Bacteria</taxon>
        <taxon>Bacillati</taxon>
        <taxon>Cyanobacteriota</taxon>
        <taxon>Cyanophyceae</taxon>
        <taxon>Leptolyngbyales</taxon>
        <taxon>Leptolyngbyaceae</taxon>
        <taxon>Romeriopsis</taxon>
        <taxon>Romeriopsis navalis</taxon>
    </lineage>
</organism>
<protein>
    <submittedName>
        <fullName evidence="2">Glycosyltransferase family 2 protein</fullName>
    </submittedName>
</protein>
<evidence type="ECO:0000259" key="1">
    <source>
        <dbReference type="Pfam" id="PF00535"/>
    </source>
</evidence>
<accession>A0A928VNK7</accession>
<evidence type="ECO:0000313" key="3">
    <source>
        <dbReference type="Proteomes" id="UP000625316"/>
    </source>
</evidence>
<evidence type="ECO:0000313" key="2">
    <source>
        <dbReference type="EMBL" id="MBE9030897.1"/>
    </source>
</evidence>
<comment type="caution">
    <text evidence="2">The sequence shown here is derived from an EMBL/GenBank/DDBJ whole genome shotgun (WGS) entry which is preliminary data.</text>
</comment>
<dbReference type="PANTHER" id="PTHR48090:SF7">
    <property type="entry name" value="RFBJ PROTEIN"/>
    <property type="match status" value="1"/>
</dbReference>
<keyword evidence="3" id="KW-1185">Reference proteome</keyword>
<dbReference type="SUPFAM" id="SSF53448">
    <property type="entry name" value="Nucleotide-diphospho-sugar transferases"/>
    <property type="match status" value="1"/>
</dbReference>
<dbReference type="AlphaFoldDB" id="A0A928VNK7"/>
<dbReference type="InterPro" id="IPR001173">
    <property type="entry name" value="Glyco_trans_2-like"/>
</dbReference>
<feature type="domain" description="Glycosyltransferase 2-like" evidence="1">
    <location>
        <begin position="4"/>
        <end position="166"/>
    </location>
</feature>
<dbReference type="CDD" id="cd04179">
    <property type="entry name" value="DPM_DPG-synthase_like"/>
    <property type="match status" value="1"/>
</dbReference>
<dbReference type="Proteomes" id="UP000625316">
    <property type="component" value="Unassembled WGS sequence"/>
</dbReference>
<dbReference type="Gene3D" id="3.90.550.10">
    <property type="entry name" value="Spore Coat Polysaccharide Biosynthesis Protein SpsA, Chain A"/>
    <property type="match status" value="1"/>
</dbReference>
<dbReference type="EMBL" id="JADEXQ010000047">
    <property type="protein sequence ID" value="MBE9030897.1"/>
    <property type="molecule type" value="Genomic_DNA"/>
</dbReference>
<dbReference type="PANTHER" id="PTHR48090">
    <property type="entry name" value="UNDECAPRENYL-PHOSPHATE 4-DEOXY-4-FORMAMIDO-L-ARABINOSE TRANSFERASE-RELATED"/>
    <property type="match status" value="1"/>
</dbReference>
<reference evidence="2" key="1">
    <citation type="submission" date="2020-10" db="EMBL/GenBank/DDBJ databases">
        <authorList>
            <person name="Castelo-Branco R."/>
            <person name="Eusebio N."/>
            <person name="Adriana R."/>
            <person name="Vieira A."/>
            <person name="Brugerolle De Fraissinette N."/>
            <person name="Rezende De Castro R."/>
            <person name="Schneider M.P."/>
            <person name="Vasconcelos V."/>
            <person name="Leao P.N."/>
        </authorList>
    </citation>
    <scope>NUCLEOTIDE SEQUENCE</scope>
    <source>
        <strain evidence="2">LEGE 11480</strain>
    </source>
</reference>
<dbReference type="InterPro" id="IPR050256">
    <property type="entry name" value="Glycosyltransferase_2"/>
</dbReference>
<dbReference type="Pfam" id="PF00535">
    <property type="entry name" value="Glycos_transf_2"/>
    <property type="match status" value="1"/>
</dbReference>